<dbReference type="PANTHER" id="PTHR43228:SF1">
    <property type="entry name" value="TWO-COMPONENT RESPONSE REGULATOR ARR22"/>
    <property type="match status" value="1"/>
</dbReference>
<dbReference type="RefSeq" id="WP_165878711.1">
    <property type="nucleotide sequence ID" value="NZ_JACIGF010000002.1"/>
</dbReference>
<dbReference type="PROSITE" id="PS50110">
    <property type="entry name" value="RESPONSE_REGULATORY"/>
    <property type="match status" value="1"/>
</dbReference>
<dbReference type="PANTHER" id="PTHR43228">
    <property type="entry name" value="TWO-COMPONENT RESPONSE REGULATOR"/>
    <property type="match status" value="1"/>
</dbReference>
<comment type="caution">
    <text evidence="1">Lacks conserved residue(s) required for the propagation of feature annotation.</text>
</comment>
<proteinExistence type="predicted"/>
<dbReference type="SMART" id="SM00448">
    <property type="entry name" value="REC"/>
    <property type="match status" value="1"/>
</dbReference>
<sequence>MEDYDLERLTVLVVEDSLFIRSLIVSSLKLLGVGQVIPKEHGGEAIELLKLISIDPMLAGVQNIDVVFSNWEMRPVDGMMLLRWIRRHKESPDRFVPFVMMTAYSDKDRVAKARDMGVTEFVYKPFTVKALAERMQAIIERPRQFVHTRTYFGPDRRRQQLFFDYEERRELTDKSPGVEIIYG</sequence>
<feature type="domain" description="Response regulatory" evidence="2">
    <location>
        <begin position="10"/>
        <end position="139"/>
    </location>
</feature>
<dbReference type="InParanoid" id="A0A4R2PUR7"/>
<dbReference type="SUPFAM" id="SSF52172">
    <property type="entry name" value="CheY-like"/>
    <property type="match status" value="1"/>
</dbReference>
<dbReference type="InterPro" id="IPR052048">
    <property type="entry name" value="ST_Response_Regulator"/>
</dbReference>
<dbReference type="GO" id="GO:0000160">
    <property type="term" value="P:phosphorelay signal transduction system"/>
    <property type="evidence" value="ECO:0007669"/>
    <property type="project" value="InterPro"/>
</dbReference>
<dbReference type="Proteomes" id="UP000295399">
    <property type="component" value="Unassembled WGS sequence"/>
</dbReference>
<dbReference type="InterPro" id="IPR001789">
    <property type="entry name" value="Sig_transdc_resp-reg_receiver"/>
</dbReference>
<evidence type="ECO:0000256" key="1">
    <source>
        <dbReference type="PROSITE-ProRule" id="PRU00169"/>
    </source>
</evidence>
<name>A0A4R2PUR7_RHOSA</name>
<dbReference type="Gene3D" id="3.40.50.2300">
    <property type="match status" value="1"/>
</dbReference>
<keyword evidence="4" id="KW-1185">Reference proteome</keyword>
<evidence type="ECO:0000259" key="2">
    <source>
        <dbReference type="PROSITE" id="PS50110"/>
    </source>
</evidence>
<evidence type="ECO:0000313" key="3">
    <source>
        <dbReference type="EMBL" id="TCP37911.1"/>
    </source>
</evidence>
<dbReference type="EMBL" id="SLXO01000002">
    <property type="protein sequence ID" value="TCP37911.1"/>
    <property type="molecule type" value="Genomic_DNA"/>
</dbReference>
<comment type="caution">
    <text evidence="3">The sequence shown here is derived from an EMBL/GenBank/DDBJ whole genome shotgun (WGS) entry which is preliminary data.</text>
</comment>
<protein>
    <submittedName>
        <fullName evidence="3">CheY-like chemotaxis protein</fullName>
    </submittedName>
</protein>
<dbReference type="Pfam" id="PF00072">
    <property type="entry name" value="Response_reg"/>
    <property type="match status" value="1"/>
</dbReference>
<reference evidence="3 4" key="1">
    <citation type="submission" date="2019-03" db="EMBL/GenBank/DDBJ databases">
        <title>Genomic Encyclopedia of Type Strains, Phase IV (KMG-IV): sequencing the most valuable type-strain genomes for metagenomic binning, comparative biology and taxonomic classification.</title>
        <authorList>
            <person name="Goeker M."/>
        </authorList>
    </citation>
    <scope>NUCLEOTIDE SEQUENCE [LARGE SCALE GENOMIC DNA]</scope>
    <source>
        <strain evidence="3 4">DSM 2132</strain>
    </source>
</reference>
<dbReference type="AlphaFoldDB" id="A0A4R2PUR7"/>
<dbReference type="InterPro" id="IPR011006">
    <property type="entry name" value="CheY-like_superfamily"/>
</dbReference>
<evidence type="ECO:0000313" key="4">
    <source>
        <dbReference type="Proteomes" id="UP000295399"/>
    </source>
</evidence>
<accession>A0A4R2PUR7</accession>
<organism evidence="3 4">
    <name type="scientific">Rhodothalassium salexigens DSM 2132</name>
    <dbReference type="NCBI Taxonomy" id="1188247"/>
    <lineage>
        <taxon>Bacteria</taxon>
        <taxon>Pseudomonadati</taxon>
        <taxon>Pseudomonadota</taxon>
        <taxon>Alphaproteobacteria</taxon>
        <taxon>Rhodothalassiales</taxon>
        <taxon>Rhodothalassiaceae</taxon>
        <taxon>Rhodothalassium</taxon>
    </lineage>
</organism>
<gene>
    <name evidence="3" type="ORF">EV659_102320</name>
</gene>